<dbReference type="Proteomes" id="UP000705867">
    <property type="component" value="Unassembled WGS sequence"/>
</dbReference>
<dbReference type="PANTHER" id="PTHR30353:SF0">
    <property type="entry name" value="TRANSMEMBRANE PROTEIN"/>
    <property type="match status" value="1"/>
</dbReference>
<dbReference type="NCBIfam" id="NF008102">
    <property type="entry name" value="PRK10847.1"/>
    <property type="match status" value="1"/>
</dbReference>
<evidence type="ECO:0000256" key="6">
    <source>
        <dbReference type="ARBA" id="ARBA00023136"/>
    </source>
</evidence>
<dbReference type="PANTHER" id="PTHR30353">
    <property type="entry name" value="INNER MEMBRANE PROTEIN DEDA-RELATED"/>
    <property type="match status" value="1"/>
</dbReference>
<dbReference type="InterPro" id="IPR058127">
    <property type="entry name" value="DedA"/>
</dbReference>
<evidence type="ECO:0000256" key="1">
    <source>
        <dbReference type="ARBA" id="ARBA00004651"/>
    </source>
</evidence>
<dbReference type="Pfam" id="PF09335">
    <property type="entry name" value="VTT_dom"/>
    <property type="match status" value="1"/>
</dbReference>
<accession>A0A953M0Q3</accession>
<feature type="transmembrane region" description="Helical" evidence="7">
    <location>
        <begin position="70"/>
        <end position="90"/>
    </location>
</feature>
<dbReference type="InterPro" id="IPR032816">
    <property type="entry name" value="VTT_dom"/>
</dbReference>
<evidence type="ECO:0000256" key="2">
    <source>
        <dbReference type="ARBA" id="ARBA00010792"/>
    </source>
</evidence>
<comment type="similarity">
    <text evidence="2 7">Belongs to the DedA family.</text>
</comment>
<gene>
    <name evidence="9" type="ORF">K8I29_04715</name>
</gene>
<evidence type="ECO:0000313" key="10">
    <source>
        <dbReference type="Proteomes" id="UP000705867"/>
    </source>
</evidence>
<name>A0A953M0Q3_9BACT</name>
<reference evidence="9" key="1">
    <citation type="journal article" date="2021" name="bioRxiv">
        <title>Unraveling nitrogen, sulfur and carbon metabolic pathways and microbial community transcriptional responses to substrate deprivation and toxicity stresses in a bioreactor mimicking anoxic brackish coastal sediment conditions.</title>
        <authorList>
            <person name="Martins P.D."/>
            <person name="Echeveste M.J."/>
            <person name="Arshad A."/>
            <person name="Kurth J."/>
            <person name="Ouboter H."/>
            <person name="Jetten M.S.M."/>
            <person name="Welte C.U."/>
        </authorList>
    </citation>
    <scope>NUCLEOTIDE SEQUENCE</scope>
    <source>
        <strain evidence="9">MAG_39</strain>
    </source>
</reference>
<organism evidence="9 10">
    <name type="scientific">Candidatus Nitrobium versatile</name>
    <dbReference type="NCBI Taxonomy" id="2884831"/>
    <lineage>
        <taxon>Bacteria</taxon>
        <taxon>Pseudomonadati</taxon>
        <taxon>Nitrospirota</taxon>
        <taxon>Nitrospiria</taxon>
        <taxon>Nitrospirales</taxon>
        <taxon>Nitrospiraceae</taxon>
        <taxon>Candidatus Nitrobium</taxon>
    </lineage>
</organism>
<dbReference type="EMBL" id="JAIOIV010000034">
    <property type="protein sequence ID" value="MBZ0155505.1"/>
    <property type="molecule type" value="Genomic_DNA"/>
</dbReference>
<dbReference type="AlphaFoldDB" id="A0A953M0Q3"/>
<evidence type="ECO:0000256" key="3">
    <source>
        <dbReference type="ARBA" id="ARBA00022475"/>
    </source>
</evidence>
<reference evidence="9" key="2">
    <citation type="submission" date="2021-08" db="EMBL/GenBank/DDBJ databases">
        <authorList>
            <person name="Dalcin Martins P."/>
        </authorList>
    </citation>
    <scope>NUCLEOTIDE SEQUENCE</scope>
    <source>
        <strain evidence="9">MAG_39</strain>
    </source>
</reference>
<comment type="caution">
    <text evidence="7">Lacks conserved residue(s) required for the propagation of feature annotation.</text>
</comment>
<feature type="transmembrane region" description="Helical" evidence="7">
    <location>
        <begin position="188"/>
        <end position="206"/>
    </location>
</feature>
<evidence type="ECO:0000256" key="7">
    <source>
        <dbReference type="RuleBase" id="RU367016"/>
    </source>
</evidence>
<comment type="subcellular location">
    <subcellularLocation>
        <location evidence="1 7">Cell membrane</location>
        <topology evidence="1 7">Multi-pass membrane protein</topology>
    </subcellularLocation>
</comment>
<keyword evidence="5 7" id="KW-1133">Transmembrane helix</keyword>
<dbReference type="InterPro" id="IPR032818">
    <property type="entry name" value="DedA-like"/>
</dbReference>
<feature type="domain" description="VTT" evidence="8">
    <location>
        <begin position="49"/>
        <end position="174"/>
    </location>
</feature>
<evidence type="ECO:0000259" key="8">
    <source>
        <dbReference type="Pfam" id="PF09335"/>
    </source>
</evidence>
<feature type="transmembrane region" description="Helical" evidence="7">
    <location>
        <begin position="154"/>
        <end position="176"/>
    </location>
</feature>
<protein>
    <submittedName>
        <fullName evidence="9">DedA family protein</fullName>
    </submittedName>
</protein>
<sequence>MDFILSFIDIFMHLDKHLSAIIQTYGMVTYLILFLIIFCETGFVVTPFLPGDSLLFAAGTFAALGSLDPFWLFVLLSIAAVAGDTVNYWIGNFLGPKVFQYENSRFFRKEHLERTHLFYEKYGGKTIIIARFVPIIRTFAPFVAGVGSMAYGRFLSYNVIGGIAWIAICVFAGYFFGTIPVVRNNFTLVIIAIILISLLPGIVEILRHRSRTSQDA</sequence>
<evidence type="ECO:0000256" key="4">
    <source>
        <dbReference type="ARBA" id="ARBA00022692"/>
    </source>
</evidence>
<keyword evidence="3 7" id="KW-1003">Cell membrane</keyword>
<evidence type="ECO:0000313" key="9">
    <source>
        <dbReference type="EMBL" id="MBZ0155505.1"/>
    </source>
</evidence>
<keyword evidence="6 7" id="KW-0472">Membrane</keyword>
<keyword evidence="4 7" id="KW-0812">Transmembrane</keyword>
<comment type="caution">
    <text evidence="9">The sequence shown here is derived from an EMBL/GenBank/DDBJ whole genome shotgun (WGS) entry which is preliminary data.</text>
</comment>
<evidence type="ECO:0000256" key="5">
    <source>
        <dbReference type="ARBA" id="ARBA00022989"/>
    </source>
</evidence>
<proteinExistence type="inferred from homology"/>
<dbReference type="GO" id="GO:0005886">
    <property type="term" value="C:plasma membrane"/>
    <property type="evidence" value="ECO:0007669"/>
    <property type="project" value="UniProtKB-SubCell"/>
</dbReference>